<keyword evidence="2" id="KW-0472">Membrane</keyword>
<dbReference type="RefSeq" id="WP_200319808.1">
    <property type="nucleotide sequence ID" value="NZ_JAENJH010000004.1"/>
</dbReference>
<protein>
    <recommendedName>
        <fullName evidence="5">DUF5666 domain-containing protein</fullName>
    </recommendedName>
</protein>
<keyword evidence="2" id="KW-1133">Transmembrane helix</keyword>
<organism evidence="3 4">
    <name type="scientific">Prauserella cavernicola</name>
    <dbReference type="NCBI Taxonomy" id="2800127"/>
    <lineage>
        <taxon>Bacteria</taxon>
        <taxon>Bacillati</taxon>
        <taxon>Actinomycetota</taxon>
        <taxon>Actinomycetes</taxon>
        <taxon>Pseudonocardiales</taxon>
        <taxon>Pseudonocardiaceae</taxon>
        <taxon>Prauserella</taxon>
    </lineage>
</organism>
<feature type="region of interest" description="Disordered" evidence="1">
    <location>
        <begin position="1"/>
        <end position="33"/>
    </location>
</feature>
<reference evidence="3" key="1">
    <citation type="submission" date="2020-12" db="EMBL/GenBank/DDBJ databases">
        <title>Prauserella sp. ASG 168, a novel actinomycete isolated from cave rock.</title>
        <authorList>
            <person name="Suriyachadkun C."/>
        </authorList>
    </citation>
    <scope>NUCLEOTIDE SEQUENCE</scope>
    <source>
        <strain evidence="3">ASG 168</strain>
    </source>
</reference>
<gene>
    <name evidence="3" type="ORF">JHE00_18890</name>
</gene>
<evidence type="ECO:0008006" key="5">
    <source>
        <dbReference type="Google" id="ProtNLM"/>
    </source>
</evidence>
<keyword evidence="4" id="KW-1185">Reference proteome</keyword>
<feature type="compositionally biased region" description="Basic and acidic residues" evidence="1">
    <location>
        <begin position="14"/>
        <end position="27"/>
    </location>
</feature>
<proteinExistence type="predicted"/>
<feature type="region of interest" description="Disordered" evidence="1">
    <location>
        <begin position="145"/>
        <end position="189"/>
    </location>
</feature>
<sequence length="189" mass="18610">MTDEQRQQGWGDAHPGENERTATTERRRGGRAGRTVAAVAIAAGLAAAGGVAVHAASADTSGASAQAPPGGMVGSALHGEYVVSDGDGGYRTELTQTGTVTALSGTELTAESEDGYTRTYTVDAATALDGIADGDTVTIAATAPAEAGGDAVLDSVTEGGRQATPGQGTAGPDGAPPRRDDDESAPIEG</sequence>
<feature type="transmembrane region" description="Helical" evidence="2">
    <location>
        <begin position="36"/>
        <end position="56"/>
    </location>
</feature>
<dbReference type="Proteomes" id="UP000635245">
    <property type="component" value="Unassembled WGS sequence"/>
</dbReference>
<dbReference type="EMBL" id="JAENJH010000004">
    <property type="protein sequence ID" value="MBK1786400.1"/>
    <property type="molecule type" value="Genomic_DNA"/>
</dbReference>
<comment type="caution">
    <text evidence="3">The sequence shown here is derived from an EMBL/GenBank/DDBJ whole genome shotgun (WGS) entry which is preliminary data.</text>
</comment>
<name>A0A934V6N6_9PSEU</name>
<evidence type="ECO:0000313" key="4">
    <source>
        <dbReference type="Proteomes" id="UP000635245"/>
    </source>
</evidence>
<evidence type="ECO:0000313" key="3">
    <source>
        <dbReference type="EMBL" id="MBK1786400.1"/>
    </source>
</evidence>
<evidence type="ECO:0000256" key="2">
    <source>
        <dbReference type="SAM" id="Phobius"/>
    </source>
</evidence>
<keyword evidence="2" id="KW-0812">Transmembrane</keyword>
<accession>A0A934V6N6</accession>
<evidence type="ECO:0000256" key="1">
    <source>
        <dbReference type="SAM" id="MobiDB-lite"/>
    </source>
</evidence>
<dbReference type="AlphaFoldDB" id="A0A934V6N6"/>